<evidence type="ECO:0000256" key="1">
    <source>
        <dbReference type="SAM" id="MobiDB-lite"/>
    </source>
</evidence>
<evidence type="ECO:0000313" key="2">
    <source>
        <dbReference type="EMBL" id="KAF6198634.1"/>
    </source>
</evidence>
<dbReference type="AlphaFoldDB" id="A0A8S9WQY0"/>
<protein>
    <submittedName>
        <fullName evidence="2">Uncharacterized protein</fullName>
    </submittedName>
</protein>
<feature type="compositionally biased region" description="Polar residues" evidence="1">
    <location>
        <begin position="67"/>
        <end position="78"/>
    </location>
</feature>
<gene>
    <name evidence="2" type="ORF">GE061_008386</name>
</gene>
<comment type="caution">
    <text evidence="2">The sequence shown here is derived from an EMBL/GenBank/DDBJ whole genome shotgun (WGS) entry which is preliminary data.</text>
</comment>
<dbReference type="EMBL" id="WIXP02000016">
    <property type="protein sequence ID" value="KAF6198634.1"/>
    <property type="molecule type" value="Genomic_DNA"/>
</dbReference>
<reference evidence="2" key="1">
    <citation type="journal article" date="2021" name="Mol. Ecol. Resour.">
        <title>Apolygus lucorum genome provides insights into omnivorousness and mesophyll feeding.</title>
        <authorList>
            <person name="Liu Y."/>
            <person name="Liu H."/>
            <person name="Wang H."/>
            <person name="Huang T."/>
            <person name="Liu B."/>
            <person name="Yang B."/>
            <person name="Yin L."/>
            <person name="Li B."/>
            <person name="Zhang Y."/>
            <person name="Zhang S."/>
            <person name="Jiang F."/>
            <person name="Zhang X."/>
            <person name="Ren Y."/>
            <person name="Wang B."/>
            <person name="Wang S."/>
            <person name="Lu Y."/>
            <person name="Wu K."/>
            <person name="Fan W."/>
            <person name="Wang G."/>
        </authorList>
    </citation>
    <scope>NUCLEOTIDE SEQUENCE</scope>
    <source>
        <strain evidence="2">12Hb</strain>
    </source>
</reference>
<keyword evidence="3" id="KW-1185">Reference proteome</keyword>
<accession>A0A8S9WQY0</accession>
<dbReference type="Proteomes" id="UP000466442">
    <property type="component" value="Linkage Group LG16"/>
</dbReference>
<name>A0A8S9WQY0_APOLU</name>
<organism evidence="2 3">
    <name type="scientific">Apolygus lucorum</name>
    <name type="common">Small green plant bug</name>
    <name type="synonym">Lygocoris lucorum</name>
    <dbReference type="NCBI Taxonomy" id="248454"/>
    <lineage>
        <taxon>Eukaryota</taxon>
        <taxon>Metazoa</taxon>
        <taxon>Ecdysozoa</taxon>
        <taxon>Arthropoda</taxon>
        <taxon>Hexapoda</taxon>
        <taxon>Insecta</taxon>
        <taxon>Pterygota</taxon>
        <taxon>Neoptera</taxon>
        <taxon>Paraneoptera</taxon>
        <taxon>Hemiptera</taxon>
        <taxon>Heteroptera</taxon>
        <taxon>Panheteroptera</taxon>
        <taxon>Cimicomorpha</taxon>
        <taxon>Miridae</taxon>
        <taxon>Mirini</taxon>
        <taxon>Apolygus</taxon>
    </lineage>
</organism>
<proteinExistence type="predicted"/>
<feature type="region of interest" description="Disordered" evidence="1">
    <location>
        <begin position="67"/>
        <end position="86"/>
    </location>
</feature>
<sequence>MMISRSQDELVHRGHRQLSSSRLDYCLFVPHVQRLVEHYGQYWSQSRSKSPQDWNYSPRCRLCGLRVSTSPHPSGEKTQTTEETRVRCCTPRRPAAILRGSDESVLSQKILKSCSTRN</sequence>
<evidence type="ECO:0000313" key="3">
    <source>
        <dbReference type="Proteomes" id="UP000466442"/>
    </source>
</evidence>